<keyword evidence="3" id="KW-1185">Reference proteome</keyword>
<dbReference type="InterPro" id="IPR001387">
    <property type="entry name" value="Cro/C1-type_HTH"/>
</dbReference>
<organism evidence="2 3">
    <name type="scientific">Eubacterium cellulosolvens (strain ATCC 43171 / JCM 9499 / 6)</name>
    <name type="common">Cillobacterium cellulosolvens</name>
    <dbReference type="NCBI Taxonomy" id="633697"/>
    <lineage>
        <taxon>Bacteria</taxon>
        <taxon>Bacillati</taxon>
        <taxon>Bacillota</taxon>
        <taxon>Clostridia</taxon>
        <taxon>Eubacteriales</taxon>
        <taxon>Eubacteriaceae</taxon>
        <taxon>Eubacterium</taxon>
    </lineage>
</organism>
<dbReference type="SUPFAM" id="SSF47413">
    <property type="entry name" value="lambda repressor-like DNA-binding domains"/>
    <property type="match status" value="1"/>
</dbReference>
<accession>I5AX85</accession>
<dbReference type="Pfam" id="PF15731">
    <property type="entry name" value="MqsA_antitoxin"/>
    <property type="match status" value="1"/>
</dbReference>
<proteinExistence type="predicted"/>
<dbReference type="OrthoDB" id="3213544at2"/>
<evidence type="ECO:0000313" key="3">
    <source>
        <dbReference type="Proteomes" id="UP000005753"/>
    </source>
</evidence>
<dbReference type="InterPro" id="IPR022452">
    <property type="entry name" value="MqsA"/>
</dbReference>
<dbReference type="EMBL" id="CM001487">
    <property type="protein sequence ID" value="EIM58408.1"/>
    <property type="molecule type" value="Genomic_DNA"/>
</dbReference>
<dbReference type="PROSITE" id="PS50943">
    <property type="entry name" value="HTH_CROC1"/>
    <property type="match status" value="1"/>
</dbReference>
<sequence>MMDYCEVCGREVETKIITRKEIFNVCGEDIEVDAQVMVCAECGEELFNEELDSATLINAYNEYRRRHKLLLPEEIRKIREQYGLSQRSFAKLLNWGDKTIRRYENGAVQDRAHNSLLLFLREPENMRTYLTENEVALEEKQVVKLLDTVDKLEQDTDFRVGRRYFDLFFSRIPCEENGFKGFDYEKLCAMVLFFAHKSAGLLKTKLMKLLNYSDMIFYKENGLSISGLKYAHLPYGPVPDNFDMILGKMAADHIAHIEVFYDGSYENHQVVPECDVPEGVLSDEEIEVLTRIYEKFKNFGSAEISNYSHKETGYNATKTGQIISYAYAMDINLN</sequence>
<dbReference type="CDD" id="cd00093">
    <property type="entry name" value="HTH_XRE"/>
    <property type="match status" value="1"/>
</dbReference>
<protein>
    <submittedName>
        <fullName evidence="2">Putative zinc finger/helix-turn-helix protein, YgiT family</fullName>
    </submittedName>
</protein>
<name>I5AX85_EUBC6</name>
<gene>
    <name evidence="2" type="ORF">EubceDRAFT1_2706</name>
</gene>
<dbReference type="Proteomes" id="UP000005753">
    <property type="component" value="Chromosome"/>
</dbReference>
<dbReference type="InterPro" id="IPR022453">
    <property type="entry name" value="Znf_MqsA-type"/>
</dbReference>
<dbReference type="InterPro" id="IPR025272">
    <property type="entry name" value="SocA_Panacea"/>
</dbReference>
<dbReference type="HOGENOM" id="CLU_069064_0_0_9"/>
<reference evidence="2 3" key="2">
    <citation type="submission" date="2012-02" db="EMBL/GenBank/DDBJ databases">
        <title>Improved High-Quality Draft sequence of Eubacterium cellulosolvens 6.</title>
        <authorList>
            <consortium name="US DOE Joint Genome Institute"/>
            <person name="Lucas S."/>
            <person name="Han J."/>
            <person name="Lapidus A."/>
            <person name="Cheng J.-F."/>
            <person name="Goodwin L."/>
            <person name="Pitluck S."/>
            <person name="Peters L."/>
            <person name="Mikhailova N."/>
            <person name="Gu W."/>
            <person name="Detter J.C."/>
            <person name="Han C."/>
            <person name="Tapia R."/>
            <person name="Land M."/>
            <person name="Hauser L."/>
            <person name="Kyrpides N."/>
            <person name="Ivanova N."/>
            <person name="Pagani I."/>
            <person name="Johnson E."/>
            <person name="Mukhopadhyay B."/>
            <person name="Anderson I."/>
            <person name="Woyke T."/>
        </authorList>
    </citation>
    <scope>NUCLEOTIDE SEQUENCE [LARGE SCALE GENOMIC DNA]</scope>
    <source>
        <strain evidence="2 3">6</strain>
    </source>
</reference>
<dbReference type="InterPro" id="IPR032758">
    <property type="entry name" value="MqsA/HigA-2"/>
</dbReference>
<dbReference type="eggNOG" id="COG3600">
    <property type="taxonomic scope" value="Bacteria"/>
</dbReference>
<dbReference type="AlphaFoldDB" id="I5AX85"/>
<dbReference type="STRING" id="633697.EubceDRAFT1_2706"/>
<reference evidence="2 3" key="1">
    <citation type="submission" date="2010-08" db="EMBL/GenBank/DDBJ databases">
        <authorList>
            <consortium name="US DOE Joint Genome Institute (JGI-PGF)"/>
            <person name="Lucas S."/>
            <person name="Copeland A."/>
            <person name="Lapidus A."/>
            <person name="Cheng J.-F."/>
            <person name="Bruce D."/>
            <person name="Goodwin L."/>
            <person name="Pitluck S."/>
            <person name="Land M.L."/>
            <person name="Hauser L."/>
            <person name="Chang Y.-J."/>
            <person name="Anderson I.J."/>
            <person name="Johnson E."/>
            <person name="Mulhopadhyay B."/>
            <person name="Kyrpides N."/>
            <person name="Woyke T.J."/>
        </authorList>
    </citation>
    <scope>NUCLEOTIDE SEQUENCE [LARGE SCALE GENOMIC DNA]</scope>
    <source>
        <strain evidence="2 3">6</strain>
    </source>
</reference>
<evidence type="ECO:0000259" key="1">
    <source>
        <dbReference type="PROSITE" id="PS50943"/>
    </source>
</evidence>
<dbReference type="NCBIfam" id="TIGR03830">
    <property type="entry name" value="CxxCG_CxxCG_HTH"/>
    <property type="match status" value="1"/>
</dbReference>
<dbReference type="NCBIfam" id="TIGR03831">
    <property type="entry name" value="YgiT_finger"/>
    <property type="match status" value="1"/>
</dbReference>
<dbReference type="GO" id="GO:0003677">
    <property type="term" value="F:DNA binding"/>
    <property type="evidence" value="ECO:0007669"/>
    <property type="project" value="InterPro"/>
</dbReference>
<dbReference type="Gene3D" id="1.10.260.40">
    <property type="entry name" value="lambda repressor-like DNA-binding domains"/>
    <property type="match status" value="1"/>
</dbReference>
<dbReference type="InterPro" id="IPR010982">
    <property type="entry name" value="Lambda_DNA-bd_dom_sf"/>
</dbReference>
<feature type="domain" description="HTH cro/C1-type" evidence="1">
    <location>
        <begin position="75"/>
        <end position="106"/>
    </location>
</feature>
<evidence type="ECO:0000313" key="2">
    <source>
        <dbReference type="EMBL" id="EIM58408.1"/>
    </source>
</evidence>
<dbReference type="Pfam" id="PF13274">
    <property type="entry name" value="SocA_Panacea"/>
    <property type="match status" value="1"/>
</dbReference>